<feature type="region of interest" description="Disordered" evidence="2">
    <location>
        <begin position="104"/>
        <end position="133"/>
    </location>
</feature>
<organism evidence="4 5">
    <name type="scientific">Labedaea rhizosphaerae</name>
    <dbReference type="NCBI Taxonomy" id="598644"/>
    <lineage>
        <taxon>Bacteria</taxon>
        <taxon>Bacillati</taxon>
        <taxon>Actinomycetota</taxon>
        <taxon>Actinomycetes</taxon>
        <taxon>Pseudonocardiales</taxon>
        <taxon>Pseudonocardiaceae</taxon>
        <taxon>Labedaea</taxon>
    </lineage>
</organism>
<dbReference type="CDD" id="cd16936">
    <property type="entry name" value="HATPase_RsbW-like"/>
    <property type="match status" value="1"/>
</dbReference>
<accession>A0A4R6SG67</accession>
<dbReference type="PANTHER" id="PTHR35526:SF3">
    <property type="entry name" value="ANTI-SIGMA-F FACTOR RSBW"/>
    <property type="match status" value="1"/>
</dbReference>
<dbReference type="GO" id="GO:0004674">
    <property type="term" value="F:protein serine/threonine kinase activity"/>
    <property type="evidence" value="ECO:0007669"/>
    <property type="project" value="UniProtKB-KW"/>
</dbReference>
<sequence>MRGLLAGRDGVMVDDALLVADELISNAHQHASGPRVCRLALLDQGRRLRVEVDDGSRTLPQARTPDCDGGRGLLLVSQLASEWGVRRYRDHKTVWAELGLDGAGTSGHARHMATAPAERQADQAPRSPAGDQR</sequence>
<evidence type="ECO:0000313" key="5">
    <source>
        <dbReference type="Proteomes" id="UP000295444"/>
    </source>
</evidence>
<keyword evidence="1" id="KW-0808">Transferase</keyword>
<evidence type="ECO:0000259" key="3">
    <source>
        <dbReference type="Pfam" id="PF13581"/>
    </source>
</evidence>
<dbReference type="PANTHER" id="PTHR35526">
    <property type="entry name" value="ANTI-SIGMA-F FACTOR RSBW-RELATED"/>
    <property type="match status" value="1"/>
</dbReference>
<protein>
    <recommendedName>
        <fullName evidence="3">Histidine kinase/HSP90-like ATPase domain-containing protein</fullName>
    </recommendedName>
</protein>
<comment type="caution">
    <text evidence="4">The sequence shown here is derived from an EMBL/GenBank/DDBJ whole genome shotgun (WGS) entry which is preliminary data.</text>
</comment>
<dbReference type="Pfam" id="PF13581">
    <property type="entry name" value="HATPase_c_2"/>
    <property type="match status" value="1"/>
</dbReference>
<name>A0A4R6SG67_LABRH</name>
<dbReference type="InterPro" id="IPR036890">
    <property type="entry name" value="HATPase_C_sf"/>
</dbReference>
<keyword evidence="1" id="KW-0418">Kinase</keyword>
<keyword evidence="1" id="KW-0723">Serine/threonine-protein kinase</keyword>
<evidence type="ECO:0000313" key="4">
    <source>
        <dbReference type="EMBL" id="TDQ00685.1"/>
    </source>
</evidence>
<dbReference type="Proteomes" id="UP000295444">
    <property type="component" value="Unassembled WGS sequence"/>
</dbReference>
<dbReference type="SUPFAM" id="SSF55874">
    <property type="entry name" value="ATPase domain of HSP90 chaperone/DNA topoisomerase II/histidine kinase"/>
    <property type="match status" value="1"/>
</dbReference>
<feature type="domain" description="Histidine kinase/HSP90-like ATPase" evidence="3">
    <location>
        <begin position="13"/>
        <end position="94"/>
    </location>
</feature>
<gene>
    <name evidence="4" type="ORF">EV186_102547</name>
</gene>
<evidence type="ECO:0000256" key="1">
    <source>
        <dbReference type="ARBA" id="ARBA00022527"/>
    </source>
</evidence>
<dbReference type="EMBL" id="SNXZ01000002">
    <property type="protein sequence ID" value="TDQ00685.1"/>
    <property type="molecule type" value="Genomic_DNA"/>
</dbReference>
<evidence type="ECO:0000256" key="2">
    <source>
        <dbReference type="SAM" id="MobiDB-lite"/>
    </source>
</evidence>
<dbReference type="Gene3D" id="3.30.565.10">
    <property type="entry name" value="Histidine kinase-like ATPase, C-terminal domain"/>
    <property type="match status" value="1"/>
</dbReference>
<dbReference type="InterPro" id="IPR050267">
    <property type="entry name" value="Anti-sigma-factor_SerPK"/>
</dbReference>
<dbReference type="AlphaFoldDB" id="A0A4R6SG67"/>
<dbReference type="InterPro" id="IPR003594">
    <property type="entry name" value="HATPase_dom"/>
</dbReference>
<reference evidence="4 5" key="1">
    <citation type="submission" date="2019-03" db="EMBL/GenBank/DDBJ databases">
        <title>Genomic Encyclopedia of Type Strains, Phase IV (KMG-IV): sequencing the most valuable type-strain genomes for metagenomic binning, comparative biology and taxonomic classification.</title>
        <authorList>
            <person name="Goeker M."/>
        </authorList>
    </citation>
    <scope>NUCLEOTIDE SEQUENCE [LARGE SCALE GENOMIC DNA]</scope>
    <source>
        <strain evidence="4 5">DSM 45361</strain>
    </source>
</reference>
<proteinExistence type="predicted"/>
<keyword evidence="5" id="KW-1185">Reference proteome</keyword>